<reference evidence="19" key="1">
    <citation type="submission" date="2017-02" db="UniProtKB">
        <authorList>
            <consortium name="WormBaseParasite"/>
        </authorList>
    </citation>
    <scope>IDENTIFICATION</scope>
</reference>
<dbReference type="UniPathway" id="UPA00134">
    <property type="reaction ID" value="UER00195"/>
</dbReference>
<dbReference type="CDD" id="cd01991">
    <property type="entry name" value="Asn_synthase_B_C"/>
    <property type="match status" value="1"/>
</dbReference>
<dbReference type="InterPro" id="IPR050795">
    <property type="entry name" value="Asn_Synthetase"/>
</dbReference>
<dbReference type="OrthoDB" id="409189at2759"/>
<evidence type="ECO:0000256" key="1">
    <source>
        <dbReference type="ARBA" id="ARBA00005187"/>
    </source>
</evidence>
<keyword evidence="5 12" id="KW-0028">Amino-acid biosynthesis</keyword>
<dbReference type="SUPFAM" id="SSF56235">
    <property type="entry name" value="N-terminal nucleophile aminohydrolases (Ntn hydrolases)"/>
    <property type="match status" value="1"/>
</dbReference>
<comment type="catalytic activity">
    <reaction evidence="10">
        <text>L-aspartate + L-glutamine + ATP + H2O = L-asparagine + L-glutamate + AMP + diphosphate + H(+)</text>
        <dbReference type="Rhea" id="RHEA:12228"/>
        <dbReference type="ChEBI" id="CHEBI:15377"/>
        <dbReference type="ChEBI" id="CHEBI:15378"/>
        <dbReference type="ChEBI" id="CHEBI:29985"/>
        <dbReference type="ChEBI" id="CHEBI:29991"/>
        <dbReference type="ChEBI" id="CHEBI:30616"/>
        <dbReference type="ChEBI" id="CHEBI:33019"/>
        <dbReference type="ChEBI" id="CHEBI:58048"/>
        <dbReference type="ChEBI" id="CHEBI:58359"/>
        <dbReference type="ChEBI" id="CHEBI:456215"/>
        <dbReference type="EC" id="6.3.5.4"/>
    </reaction>
</comment>
<dbReference type="WBParaSite" id="DME_0000778401-mRNA-1">
    <property type="protein sequence ID" value="DME_0000778401-mRNA-1"/>
    <property type="gene ID" value="DME_0000778401"/>
</dbReference>
<dbReference type="FunFam" id="3.40.50.620:FF:000263">
    <property type="entry name" value="Asparagine synthetase"/>
    <property type="match status" value="1"/>
</dbReference>
<feature type="binding site" evidence="13">
    <location>
        <begin position="338"/>
        <end position="339"/>
    </location>
    <ligand>
        <name>ATP</name>
        <dbReference type="ChEBI" id="CHEBI:30616"/>
    </ligand>
</feature>
<evidence type="ECO:0000256" key="13">
    <source>
        <dbReference type="PIRSR" id="PIRSR001589-2"/>
    </source>
</evidence>
<feature type="active site" description="For GATase activity" evidence="12">
    <location>
        <position position="2"/>
    </location>
</feature>
<keyword evidence="8 12" id="KW-0061">Asparagine biosynthesis</keyword>
<evidence type="ECO:0000259" key="15">
    <source>
        <dbReference type="PROSITE" id="PS51278"/>
    </source>
</evidence>
<dbReference type="PANTHER" id="PTHR11772">
    <property type="entry name" value="ASPARAGINE SYNTHETASE"/>
    <property type="match status" value="1"/>
</dbReference>
<keyword evidence="4" id="KW-0436">Ligase</keyword>
<evidence type="ECO:0000256" key="5">
    <source>
        <dbReference type="ARBA" id="ARBA00022605"/>
    </source>
</evidence>
<evidence type="ECO:0000256" key="9">
    <source>
        <dbReference type="ARBA" id="ARBA00030234"/>
    </source>
</evidence>
<reference evidence="16 18" key="2">
    <citation type="submission" date="2018-11" db="EMBL/GenBank/DDBJ databases">
        <authorList>
            <consortium name="Pathogen Informatics"/>
        </authorList>
    </citation>
    <scope>NUCLEOTIDE SEQUENCE [LARGE SCALE GENOMIC DNA]</scope>
</reference>
<dbReference type="EMBL" id="UYYG01000040">
    <property type="protein sequence ID" value="VDN52008.1"/>
    <property type="molecule type" value="Genomic_DNA"/>
</dbReference>
<dbReference type="PROSITE" id="PS51278">
    <property type="entry name" value="GATASE_TYPE_2"/>
    <property type="match status" value="1"/>
</dbReference>
<feature type="site" description="Important for beta-aspartyl-AMP intermediate formation" evidence="14">
    <location>
        <position position="340"/>
    </location>
</feature>
<dbReference type="AlphaFoldDB" id="A0A0N4UJE9"/>
<keyword evidence="12" id="KW-0315">Glutamine amidotransferase</keyword>
<protein>
    <recommendedName>
        <fullName evidence="3">Asparagine synthetase [glutamine-hydrolyzing]</fullName>
        <ecNumber evidence="2">6.3.5.4</ecNumber>
    </recommendedName>
    <alternativeName>
        <fullName evidence="9">Glutamine-dependent asparagine synthetase</fullName>
    </alternativeName>
</protein>
<evidence type="ECO:0000256" key="11">
    <source>
        <dbReference type="PIRNR" id="PIRNR001589"/>
    </source>
</evidence>
<name>A0A0N4UJE9_DRAME</name>
<evidence type="ECO:0000313" key="17">
    <source>
        <dbReference type="Proteomes" id="UP000038040"/>
    </source>
</evidence>
<dbReference type="InterPro" id="IPR006426">
    <property type="entry name" value="Asn_synth_AEB"/>
</dbReference>
<dbReference type="Gene3D" id="3.40.50.620">
    <property type="entry name" value="HUPs"/>
    <property type="match status" value="1"/>
</dbReference>
<dbReference type="STRING" id="318479.A0A0N4UJE9"/>
<sequence length="552" mass="62653">MCGIWAFLGYDYDFAHNKEFLKIAGRGPDLTIIENVQPNVWLGFHRLAIVQPGNETSQQPIVYKNLSVVCNGELYNHKDLKARSGLHKIVNNTSDCAAIIHSFVMLNGDLRKTCASIDGVFAFAMVDENNIYVGRDPIGVRPLFYGFTDKGELLFGSEMKCIEQLCESVHIFPPGCCATIPINLPTQLISIVQYYVIPTIADRFISMENIQTLIRQTLILAVKKRLMGDRQFGFMLSGGLDSSLIAAISCKLLKLKPPVAFSVGFENSPDIENAKSVAKFLGIKHHILIITPEQCIKVIPEVIYALETFDPLVVRCGIAHYLLCKYIAESSDVKVLLSGEGADELFGSYAYMQKAPSAAFLHGEILRRLTLLHHYDVLRCDRATSCHGLEIRVPFLDKKFIDLVIRLPSSLKLFPDKLEKYILRNAFDGWLPHDVLWRSKQGFSEALGNYDLGDIINNYAKSLISDEKFAIRKLIFPVKTPETKEEFWYRSLFNRHFDYQKIQSTIHIKVYRSAAWQFFDEKENICAFNEKKIAQKRLRRRSTGSSFLNVIA</sequence>
<keyword evidence="18" id="KW-1185">Reference proteome</keyword>
<evidence type="ECO:0000313" key="18">
    <source>
        <dbReference type="Proteomes" id="UP000274756"/>
    </source>
</evidence>
<organism evidence="17 19">
    <name type="scientific">Dracunculus medinensis</name>
    <name type="common">Guinea worm</name>
    <dbReference type="NCBI Taxonomy" id="318479"/>
    <lineage>
        <taxon>Eukaryota</taxon>
        <taxon>Metazoa</taxon>
        <taxon>Ecdysozoa</taxon>
        <taxon>Nematoda</taxon>
        <taxon>Chromadorea</taxon>
        <taxon>Rhabditida</taxon>
        <taxon>Spirurina</taxon>
        <taxon>Dracunculoidea</taxon>
        <taxon>Dracunculidae</taxon>
        <taxon>Dracunculus</taxon>
    </lineage>
</organism>
<comment type="pathway">
    <text evidence="1">Amino-acid biosynthesis; L-asparagine biosynthesis; L-asparagine from L-aspartate (L-Gln route): step 1/1.</text>
</comment>
<evidence type="ECO:0000256" key="10">
    <source>
        <dbReference type="ARBA" id="ARBA00048741"/>
    </source>
</evidence>
<feature type="domain" description="Glutamine amidotransferase type-2" evidence="15">
    <location>
        <begin position="2"/>
        <end position="183"/>
    </location>
</feature>
<gene>
    <name evidence="16" type="ORF">DME_LOCUS1981</name>
</gene>
<keyword evidence="7 11" id="KW-0067">ATP-binding</keyword>
<evidence type="ECO:0000256" key="2">
    <source>
        <dbReference type="ARBA" id="ARBA00012737"/>
    </source>
</evidence>
<evidence type="ECO:0000256" key="4">
    <source>
        <dbReference type="ARBA" id="ARBA00022598"/>
    </source>
</evidence>
<dbReference type="InterPro" id="IPR014729">
    <property type="entry name" value="Rossmann-like_a/b/a_fold"/>
</dbReference>
<dbReference type="EC" id="6.3.5.4" evidence="2"/>
<proteinExistence type="predicted"/>
<dbReference type="SUPFAM" id="SSF52402">
    <property type="entry name" value="Adenine nucleotide alpha hydrolases-like"/>
    <property type="match status" value="1"/>
</dbReference>
<evidence type="ECO:0000256" key="7">
    <source>
        <dbReference type="ARBA" id="ARBA00022840"/>
    </source>
</evidence>
<feature type="binding site" evidence="13">
    <location>
        <position position="95"/>
    </location>
    <ligand>
        <name>L-glutamine</name>
        <dbReference type="ChEBI" id="CHEBI:58359"/>
    </ligand>
</feature>
<dbReference type="GO" id="GO:0004066">
    <property type="term" value="F:asparagine synthase (glutamine-hydrolyzing) activity"/>
    <property type="evidence" value="ECO:0007669"/>
    <property type="project" value="UniProtKB-EC"/>
</dbReference>
<evidence type="ECO:0000256" key="3">
    <source>
        <dbReference type="ARBA" id="ARBA00021389"/>
    </source>
</evidence>
<accession>A0A0N4UJE9</accession>
<dbReference type="GO" id="GO:0005524">
    <property type="term" value="F:ATP binding"/>
    <property type="evidence" value="ECO:0007669"/>
    <property type="project" value="UniProtKB-KW"/>
</dbReference>
<dbReference type="InterPro" id="IPR029055">
    <property type="entry name" value="Ntn_hydrolases_N"/>
</dbReference>
<dbReference type="InterPro" id="IPR001962">
    <property type="entry name" value="Asn_synthase"/>
</dbReference>
<dbReference type="Pfam" id="PF13537">
    <property type="entry name" value="GATase_7"/>
    <property type="match status" value="1"/>
</dbReference>
<dbReference type="Proteomes" id="UP000274756">
    <property type="component" value="Unassembled WGS sequence"/>
</dbReference>
<evidence type="ECO:0000313" key="16">
    <source>
        <dbReference type="EMBL" id="VDN52008.1"/>
    </source>
</evidence>
<dbReference type="GO" id="GO:0070981">
    <property type="term" value="P:L-asparagine biosynthetic process"/>
    <property type="evidence" value="ECO:0007669"/>
    <property type="project" value="UniProtKB-UniPathway"/>
</dbReference>
<feature type="binding site" evidence="13">
    <location>
        <position position="263"/>
    </location>
    <ligand>
        <name>ATP</name>
        <dbReference type="ChEBI" id="CHEBI:30616"/>
    </ligand>
</feature>
<dbReference type="Proteomes" id="UP000038040">
    <property type="component" value="Unplaced"/>
</dbReference>
<dbReference type="GO" id="GO:0005829">
    <property type="term" value="C:cytosol"/>
    <property type="evidence" value="ECO:0007669"/>
    <property type="project" value="TreeGrafter"/>
</dbReference>
<evidence type="ECO:0000313" key="19">
    <source>
        <dbReference type="WBParaSite" id="DME_0000778401-mRNA-1"/>
    </source>
</evidence>
<keyword evidence="6 11" id="KW-0547">Nucleotide-binding</keyword>
<dbReference type="PIRSF" id="PIRSF001589">
    <property type="entry name" value="Asn_synthetase_glu-h"/>
    <property type="match status" value="1"/>
</dbReference>
<evidence type="ECO:0000256" key="14">
    <source>
        <dbReference type="PIRSR" id="PIRSR001589-3"/>
    </source>
</evidence>
<dbReference type="Pfam" id="PF00733">
    <property type="entry name" value="Asn_synthase"/>
    <property type="match status" value="1"/>
</dbReference>
<dbReference type="Gene3D" id="3.60.20.10">
    <property type="entry name" value="Glutamine Phosphoribosylpyrophosphate, subunit 1, domain 1"/>
    <property type="match status" value="1"/>
</dbReference>
<dbReference type="InterPro" id="IPR017932">
    <property type="entry name" value="GATase_2_dom"/>
</dbReference>
<evidence type="ECO:0000256" key="8">
    <source>
        <dbReference type="ARBA" id="ARBA00022888"/>
    </source>
</evidence>
<dbReference type="PANTHER" id="PTHR11772:SF23">
    <property type="entry name" value="ASPARAGINE SYNTHETASE [GLUTAMINE-HYDROLYZING]"/>
    <property type="match status" value="1"/>
</dbReference>
<evidence type="ECO:0000256" key="12">
    <source>
        <dbReference type="PIRSR" id="PIRSR001589-1"/>
    </source>
</evidence>
<evidence type="ECO:0000256" key="6">
    <source>
        <dbReference type="ARBA" id="ARBA00022741"/>
    </source>
</evidence>